<dbReference type="RefSeq" id="WP_218390278.1">
    <property type="nucleotide sequence ID" value="NZ_JAHUZE010000001.1"/>
</dbReference>
<dbReference type="EMBL" id="JAHUZE010000001">
    <property type="protein sequence ID" value="MBV7377389.1"/>
    <property type="molecule type" value="Genomic_DNA"/>
</dbReference>
<organism evidence="1 2">
    <name type="scientific">Maritimibacter dapengensis</name>
    <dbReference type="NCBI Taxonomy" id="2836868"/>
    <lineage>
        <taxon>Bacteria</taxon>
        <taxon>Pseudomonadati</taxon>
        <taxon>Pseudomonadota</taxon>
        <taxon>Alphaproteobacteria</taxon>
        <taxon>Rhodobacterales</taxon>
        <taxon>Roseobacteraceae</taxon>
        <taxon>Maritimibacter</taxon>
    </lineage>
</organism>
<protein>
    <submittedName>
        <fullName evidence="1">Uncharacterized protein</fullName>
    </submittedName>
</protein>
<keyword evidence="2" id="KW-1185">Reference proteome</keyword>
<dbReference type="Proteomes" id="UP000756530">
    <property type="component" value="Unassembled WGS sequence"/>
</dbReference>
<reference evidence="1 2" key="1">
    <citation type="submission" date="2021-05" db="EMBL/GenBank/DDBJ databases">
        <title>Culturable bacteria isolated from Daya Bay.</title>
        <authorList>
            <person name="Zheng W."/>
            <person name="Yu S."/>
            <person name="Huang Y."/>
        </authorList>
    </citation>
    <scope>NUCLEOTIDE SEQUENCE [LARGE SCALE GENOMIC DNA]</scope>
    <source>
        <strain evidence="1 2">DP4N28-5</strain>
    </source>
</reference>
<evidence type="ECO:0000313" key="2">
    <source>
        <dbReference type="Proteomes" id="UP000756530"/>
    </source>
</evidence>
<sequence length="60" mass="6531">MQNNVIDFTAYKSAKTTSEVPAKPYTDNVVSLTKWKATAQQRQTAILSHTDVLISGGYAA</sequence>
<accession>A0ABS6SWP5</accession>
<gene>
    <name evidence="1" type="ORF">KJP28_00520</name>
</gene>
<comment type="caution">
    <text evidence="1">The sequence shown here is derived from an EMBL/GenBank/DDBJ whole genome shotgun (WGS) entry which is preliminary data.</text>
</comment>
<evidence type="ECO:0000313" key="1">
    <source>
        <dbReference type="EMBL" id="MBV7377389.1"/>
    </source>
</evidence>
<name>A0ABS6SWP5_9RHOB</name>
<proteinExistence type="predicted"/>